<dbReference type="Proteomes" id="UP000308197">
    <property type="component" value="Unassembled WGS sequence"/>
</dbReference>
<proteinExistence type="inferred from homology"/>
<accession>A0A5C3P815</accession>
<reference evidence="4 5" key="1">
    <citation type="journal article" date="2019" name="Nat. Ecol. Evol.">
        <title>Megaphylogeny resolves global patterns of mushroom evolution.</title>
        <authorList>
            <person name="Varga T."/>
            <person name="Krizsan K."/>
            <person name="Foldi C."/>
            <person name="Dima B."/>
            <person name="Sanchez-Garcia M."/>
            <person name="Sanchez-Ramirez S."/>
            <person name="Szollosi G.J."/>
            <person name="Szarkandi J.G."/>
            <person name="Papp V."/>
            <person name="Albert L."/>
            <person name="Andreopoulos W."/>
            <person name="Angelini C."/>
            <person name="Antonin V."/>
            <person name="Barry K.W."/>
            <person name="Bougher N.L."/>
            <person name="Buchanan P."/>
            <person name="Buyck B."/>
            <person name="Bense V."/>
            <person name="Catcheside P."/>
            <person name="Chovatia M."/>
            <person name="Cooper J."/>
            <person name="Damon W."/>
            <person name="Desjardin D."/>
            <person name="Finy P."/>
            <person name="Geml J."/>
            <person name="Haridas S."/>
            <person name="Hughes K."/>
            <person name="Justo A."/>
            <person name="Karasinski D."/>
            <person name="Kautmanova I."/>
            <person name="Kiss B."/>
            <person name="Kocsube S."/>
            <person name="Kotiranta H."/>
            <person name="LaButti K.M."/>
            <person name="Lechner B.E."/>
            <person name="Liimatainen K."/>
            <person name="Lipzen A."/>
            <person name="Lukacs Z."/>
            <person name="Mihaltcheva S."/>
            <person name="Morgado L.N."/>
            <person name="Niskanen T."/>
            <person name="Noordeloos M.E."/>
            <person name="Ohm R.A."/>
            <person name="Ortiz-Santana B."/>
            <person name="Ovrebo C."/>
            <person name="Racz N."/>
            <person name="Riley R."/>
            <person name="Savchenko A."/>
            <person name="Shiryaev A."/>
            <person name="Soop K."/>
            <person name="Spirin V."/>
            <person name="Szebenyi C."/>
            <person name="Tomsovsky M."/>
            <person name="Tulloss R.E."/>
            <person name="Uehling J."/>
            <person name="Grigoriev I.V."/>
            <person name="Vagvolgyi C."/>
            <person name="Papp T."/>
            <person name="Martin F.M."/>
            <person name="Miettinen O."/>
            <person name="Hibbett D.S."/>
            <person name="Nagy L.G."/>
        </authorList>
    </citation>
    <scope>NUCLEOTIDE SEQUENCE [LARGE SCALE GENOMIC DNA]</scope>
    <source>
        <strain evidence="4 5">HHB13444</strain>
    </source>
</reference>
<protein>
    <recommendedName>
        <fullName evidence="2">N-acetylglucosaminylphosphatidylinositol deacetylase</fullName>
        <ecNumber evidence="2">3.5.1.89</ecNumber>
    </recommendedName>
</protein>
<dbReference type="InterPro" id="IPR003737">
    <property type="entry name" value="GlcNAc_PI_deacetylase-related"/>
</dbReference>
<dbReference type="PANTHER" id="PTHR12993:SF11">
    <property type="entry name" value="N-ACETYLGLUCOSAMINYL-PHOSPHATIDYLINOSITOL DE-N-ACETYLASE"/>
    <property type="match status" value="1"/>
</dbReference>
<dbReference type="GO" id="GO:0006506">
    <property type="term" value="P:GPI anchor biosynthetic process"/>
    <property type="evidence" value="ECO:0007669"/>
    <property type="project" value="UniProtKB-UniPathway"/>
</dbReference>
<dbReference type="UniPathway" id="UPA00196"/>
<dbReference type="GO" id="GO:0016020">
    <property type="term" value="C:membrane"/>
    <property type="evidence" value="ECO:0007669"/>
    <property type="project" value="GOC"/>
</dbReference>
<feature type="chain" id="PRO_5023055472" description="N-acetylglucosaminylphosphatidylinositol deacetylase" evidence="3">
    <location>
        <begin position="24"/>
        <end position="276"/>
    </location>
</feature>
<evidence type="ECO:0000313" key="4">
    <source>
        <dbReference type="EMBL" id="TFK84380.1"/>
    </source>
</evidence>
<name>A0A5C3P815_9APHY</name>
<comment type="similarity">
    <text evidence="1">Belongs to the PIGL family.</text>
</comment>
<dbReference type="SUPFAM" id="SSF102588">
    <property type="entry name" value="LmbE-like"/>
    <property type="match status" value="1"/>
</dbReference>
<evidence type="ECO:0000256" key="2">
    <source>
        <dbReference type="ARBA" id="ARBA00012176"/>
    </source>
</evidence>
<dbReference type="AlphaFoldDB" id="A0A5C3P815"/>
<dbReference type="Pfam" id="PF02585">
    <property type="entry name" value="PIG-L"/>
    <property type="match status" value="1"/>
</dbReference>
<organism evidence="4 5">
    <name type="scientific">Polyporus arcularius HHB13444</name>
    <dbReference type="NCBI Taxonomy" id="1314778"/>
    <lineage>
        <taxon>Eukaryota</taxon>
        <taxon>Fungi</taxon>
        <taxon>Dikarya</taxon>
        <taxon>Basidiomycota</taxon>
        <taxon>Agaricomycotina</taxon>
        <taxon>Agaricomycetes</taxon>
        <taxon>Polyporales</taxon>
        <taxon>Polyporaceae</taxon>
        <taxon>Polyporus</taxon>
    </lineage>
</organism>
<dbReference type="FunCoup" id="A0A5C3P815">
    <property type="interactions" value="264"/>
</dbReference>
<dbReference type="InterPro" id="IPR024078">
    <property type="entry name" value="LmbE-like_dom_sf"/>
</dbReference>
<dbReference type="EMBL" id="ML211320">
    <property type="protein sequence ID" value="TFK84380.1"/>
    <property type="molecule type" value="Genomic_DNA"/>
</dbReference>
<evidence type="ECO:0000313" key="5">
    <source>
        <dbReference type="Proteomes" id="UP000308197"/>
    </source>
</evidence>
<gene>
    <name evidence="4" type="ORF">K466DRAFT_602054</name>
</gene>
<evidence type="ECO:0000256" key="3">
    <source>
        <dbReference type="SAM" id="SignalP"/>
    </source>
</evidence>
<dbReference type="Gene3D" id="3.40.50.10320">
    <property type="entry name" value="LmbE-like"/>
    <property type="match status" value="1"/>
</dbReference>
<feature type="signal peptide" evidence="3">
    <location>
        <begin position="1"/>
        <end position="23"/>
    </location>
</feature>
<sequence length="276" mass="30937">MFNVSRLWHVLLVVSLLVNIFLGSPAQKNLSLLADGNVLLLTAHPDDECMFFAPTVLALSEALHPPPTVYSLCLSVGNADGLGDVRRRELEGSLDVLGIGEGRRWVVDKPELQDNFTAEWDPHVISDVLRSYVLEHHITTILTFDHHGISSHPNHISLPKGASHLINSLRSAPGKPQPRLFTLVTVPLRAKYVGLLSPLLSKASIFLSQVLRVADVPQSKAVVVSDWKGYVRAHRAMRQHSSQLVWFRWLYVLWSRYMWVNEWVELVPPDQTQSAG</sequence>
<evidence type="ECO:0000256" key="1">
    <source>
        <dbReference type="ARBA" id="ARBA00006066"/>
    </source>
</evidence>
<dbReference type="EC" id="3.5.1.89" evidence="2"/>
<dbReference type="GO" id="GO:0005783">
    <property type="term" value="C:endoplasmic reticulum"/>
    <property type="evidence" value="ECO:0007669"/>
    <property type="project" value="TreeGrafter"/>
</dbReference>
<dbReference type="GO" id="GO:0000225">
    <property type="term" value="F:N-acetylglucosaminylphosphatidylinositol deacetylase activity"/>
    <property type="evidence" value="ECO:0007669"/>
    <property type="project" value="UniProtKB-EC"/>
</dbReference>
<dbReference type="PANTHER" id="PTHR12993">
    <property type="entry name" value="N-ACETYLGLUCOSAMINYL-PHOSPHATIDYLINOSITOL DE-N-ACETYLASE-RELATED"/>
    <property type="match status" value="1"/>
</dbReference>
<dbReference type="InParanoid" id="A0A5C3P815"/>
<dbReference type="STRING" id="1314778.A0A5C3P815"/>
<keyword evidence="3" id="KW-0732">Signal</keyword>
<keyword evidence="5" id="KW-1185">Reference proteome</keyword>